<feature type="transmembrane region" description="Helical" evidence="1">
    <location>
        <begin position="17"/>
        <end position="38"/>
    </location>
</feature>
<dbReference type="EMBL" id="JBHSDT010000004">
    <property type="protein sequence ID" value="MFC4402625.1"/>
    <property type="molecule type" value="Genomic_DNA"/>
</dbReference>
<keyword evidence="1" id="KW-1133">Transmembrane helix</keyword>
<evidence type="ECO:0000256" key="1">
    <source>
        <dbReference type="SAM" id="Phobius"/>
    </source>
</evidence>
<gene>
    <name evidence="2" type="ORF">ACFOY7_06025</name>
</gene>
<evidence type="ECO:0000313" key="2">
    <source>
        <dbReference type="EMBL" id="MFC4402625.1"/>
    </source>
</evidence>
<comment type="caution">
    <text evidence="2">The sequence shown here is derived from an EMBL/GenBank/DDBJ whole genome shotgun (WGS) entry which is preliminary data.</text>
</comment>
<keyword evidence="1" id="KW-0812">Transmembrane</keyword>
<keyword evidence="3" id="KW-1185">Reference proteome</keyword>
<accession>A0ABV8WT58</accession>
<sequence length="523" mass="58435">MEGSIQQKESKKKNNKIIPIVVAVAVILIAGIITVTALQNTSGKEDYFLAEKNTVEQLESAFKERYEDELLWLEHSEENAIESTLEITGQVNAPELASMGYDQIINNANITIESAIDKKEKVSSANISAGFSGIELSGIEGYINGNELYVGLPFLNDIIQLNGEDLGRILHEIDPSSFTGEEKIDFTDFFTNSSLVTEDVEYLKEEYVDYLYKEIPEDAFESESEKVSINSNDVTTEKITFHLSEEELRTILQNLFNKMAEDERLREIIIDQATYMNFASVELAETELATFEEDFVSELELAADRIQDVAFPDGFTSVIWVNDGIIVKRDLSLTAENVDNTTTGGIRIEGTNAVTDNEQQIDYTVTVTEDDTEESINFSADLSHQDGETNDIITLSMDDVNIVIEANQSGLEDGGKSFERMLSFEEAGANNIALHWLGETNYEEDQMTADHTFFVEDGMTINQDTISIFVKETGSTIDKVEVPSPDQVKNLSEMSGDEIIEYFETDVMSQLEGWMMNLMGPGI</sequence>
<name>A0ABV8WT58_9BACI</name>
<reference evidence="3" key="1">
    <citation type="journal article" date="2019" name="Int. J. Syst. Evol. Microbiol.">
        <title>The Global Catalogue of Microorganisms (GCM) 10K type strain sequencing project: providing services to taxonomists for standard genome sequencing and annotation.</title>
        <authorList>
            <consortium name="The Broad Institute Genomics Platform"/>
            <consortium name="The Broad Institute Genome Sequencing Center for Infectious Disease"/>
            <person name="Wu L."/>
            <person name="Ma J."/>
        </authorList>
    </citation>
    <scope>NUCLEOTIDE SEQUENCE [LARGE SCALE GENOMIC DNA]</scope>
    <source>
        <strain evidence="3">CCUG 37865</strain>
    </source>
</reference>
<keyword evidence="1" id="KW-0472">Membrane</keyword>
<protein>
    <submittedName>
        <fullName evidence="2">Uncharacterized protein</fullName>
    </submittedName>
</protein>
<evidence type="ECO:0000313" key="3">
    <source>
        <dbReference type="Proteomes" id="UP001595882"/>
    </source>
</evidence>
<organism evidence="2 3">
    <name type="scientific">Gracilibacillus xinjiangensis</name>
    <dbReference type="NCBI Taxonomy" id="1193282"/>
    <lineage>
        <taxon>Bacteria</taxon>
        <taxon>Bacillati</taxon>
        <taxon>Bacillota</taxon>
        <taxon>Bacilli</taxon>
        <taxon>Bacillales</taxon>
        <taxon>Bacillaceae</taxon>
        <taxon>Gracilibacillus</taxon>
    </lineage>
</organism>
<dbReference type="Proteomes" id="UP001595882">
    <property type="component" value="Unassembled WGS sequence"/>
</dbReference>
<proteinExistence type="predicted"/>
<dbReference type="RefSeq" id="WP_390250389.1">
    <property type="nucleotide sequence ID" value="NZ_JBHSDT010000004.1"/>
</dbReference>